<evidence type="ECO:0000256" key="9">
    <source>
        <dbReference type="ARBA" id="ARBA00030757"/>
    </source>
</evidence>
<comment type="similarity">
    <text evidence="2">Belongs to the methyltransferase superfamily. L-isoaspartyl/D-aspartyl protein methyltransferase family.</text>
</comment>
<gene>
    <name evidence="12" type="ORF">RIF23_13975</name>
</gene>
<dbReference type="InterPro" id="IPR029063">
    <property type="entry name" value="SAM-dependent_MTases_sf"/>
</dbReference>
<keyword evidence="7" id="KW-0808">Transferase</keyword>
<dbReference type="PANTHER" id="PTHR11579:SF0">
    <property type="entry name" value="PROTEIN-L-ISOASPARTATE(D-ASPARTATE) O-METHYLTRANSFERASE"/>
    <property type="match status" value="1"/>
</dbReference>
<keyword evidence="6 12" id="KW-0489">Methyltransferase</keyword>
<dbReference type="InterPro" id="IPR000682">
    <property type="entry name" value="PCMT"/>
</dbReference>
<dbReference type="PANTHER" id="PTHR11579">
    <property type="entry name" value="PROTEIN-L-ISOASPARTATE O-METHYLTRANSFERASE"/>
    <property type="match status" value="1"/>
</dbReference>
<protein>
    <recommendedName>
        <fullName evidence="4">Protein-L-isoaspartate O-methyltransferase</fullName>
        <ecNumber evidence="3">2.1.1.77</ecNumber>
    </recommendedName>
    <alternativeName>
        <fullName evidence="11">L-isoaspartyl protein carboxyl methyltransferase</fullName>
    </alternativeName>
    <alternativeName>
        <fullName evidence="9">Protein L-isoaspartyl methyltransferase</fullName>
    </alternativeName>
    <alternativeName>
        <fullName evidence="10">Protein-beta-aspartate methyltransferase</fullName>
    </alternativeName>
</protein>
<organism evidence="12 13">
    <name type="scientific">Lipingzhangella rawalii</name>
    <dbReference type="NCBI Taxonomy" id="2055835"/>
    <lineage>
        <taxon>Bacteria</taxon>
        <taxon>Bacillati</taxon>
        <taxon>Actinomycetota</taxon>
        <taxon>Actinomycetes</taxon>
        <taxon>Streptosporangiales</taxon>
        <taxon>Nocardiopsidaceae</taxon>
        <taxon>Lipingzhangella</taxon>
    </lineage>
</organism>
<dbReference type="EC" id="2.1.1.77" evidence="3"/>
<name>A0ABU2H969_9ACTN</name>
<dbReference type="PROSITE" id="PS01279">
    <property type="entry name" value="PCMT"/>
    <property type="match status" value="1"/>
</dbReference>
<dbReference type="Pfam" id="PF01135">
    <property type="entry name" value="PCMT"/>
    <property type="match status" value="1"/>
</dbReference>
<evidence type="ECO:0000256" key="7">
    <source>
        <dbReference type="ARBA" id="ARBA00022679"/>
    </source>
</evidence>
<evidence type="ECO:0000256" key="4">
    <source>
        <dbReference type="ARBA" id="ARBA00013346"/>
    </source>
</evidence>
<evidence type="ECO:0000256" key="10">
    <source>
        <dbReference type="ARBA" id="ARBA00031323"/>
    </source>
</evidence>
<dbReference type="SUPFAM" id="SSF53335">
    <property type="entry name" value="S-adenosyl-L-methionine-dependent methyltransferases"/>
    <property type="match status" value="1"/>
</dbReference>
<dbReference type="GO" id="GO:0032259">
    <property type="term" value="P:methylation"/>
    <property type="evidence" value="ECO:0007669"/>
    <property type="project" value="UniProtKB-KW"/>
</dbReference>
<evidence type="ECO:0000256" key="3">
    <source>
        <dbReference type="ARBA" id="ARBA00011890"/>
    </source>
</evidence>
<evidence type="ECO:0000256" key="11">
    <source>
        <dbReference type="ARBA" id="ARBA00031350"/>
    </source>
</evidence>
<evidence type="ECO:0000256" key="1">
    <source>
        <dbReference type="ARBA" id="ARBA00004496"/>
    </source>
</evidence>
<dbReference type="CDD" id="cd02440">
    <property type="entry name" value="AdoMet_MTases"/>
    <property type="match status" value="1"/>
</dbReference>
<proteinExistence type="inferred from homology"/>
<evidence type="ECO:0000313" key="12">
    <source>
        <dbReference type="EMBL" id="MDS1271404.1"/>
    </source>
</evidence>
<evidence type="ECO:0000256" key="2">
    <source>
        <dbReference type="ARBA" id="ARBA00005369"/>
    </source>
</evidence>
<reference evidence="13" key="1">
    <citation type="submission" date="2023-07" db="EMBL/GenBank/DDBJ databases">
        <title>Novel species in the genus Lipingzhangella isolated from Sambhar Salt Lake.</title>
        <authorList>
            <person name="Jiya N."/>
            <person name="Kajale S."/>
            <person name="Sharma A."/>
        </authorList>
    </citation>
    <scope>NUCLEOTIDE SEQUENCE [LARGE SCALE GENOMIC DNA]</scope>
    <source>
        <strain evidence="13">LS1_29</strain>
    </source>
</reference>
<evidence type="ECO:0000313" key="13">
    <source>
        <dbReference type="Proteomes" id="UP001250214"/>
    </source>
</evidence>
<evidence type="ECO:0000256" key="5">
    <source>
        <dbReference type="ARBA" id="ARBA00022490"/>
    </source>
</evidence>
<sequence>MSSVSKAMAAVDRAHYIPGLIYVRSENTGWLIPLHRDEEPDRWRAEVDQDAPVVTAVAPDPRAPAEILEPATGRGYESTSSSTAPWLMARMLDALQLEPGMRVLEIGTGTGYNAALVDHLVGPSGHVVSVEVTPEVATRARAALVRDGRHVTVVTGDGAEGWLPGAPYDRIIATASVASIPPAWLQQTCPGGIILAPLADTVHPAGPLARLAVNADGTAQGACLGEAHFMPLRSDSVTTAPQQAEGTADQIGINVDTTGTPRLWRLAPDNAAG</sequence>
<dbReference type="Gene3D" id="3.40.50.150">
    <property type="entry name" value="Vaccinia Virus protein VP39"/>
    <property type="match status" value="1"/>
</dbReference>
<keyword evidence="5" id="KW-0963">Cytoplasm</keyword>
<dbReference type="RefSeq" id="WP_310912965.1">
    <property type="nucleotide sequence ID" value="NZ_JAVLVT010000006.1"/>
</dbReference>
<comment type="subcellular location">
    <subcellularLocation>
        <location evidence="1">Cytoplasm</location>
    </subcellularLocation>
</comment>
<keyword evidence="8" id="KW-0949">S-adenosyl-L-methionine</keyword>
<evidence type="ECO:0000256" key="6">
    <source>
        <dbReference type="ARBA" id="ARBA00022603"/>
    </source>
</evidence>
<dbReference type="EMBL" id="JAVLVT010000006">
    <property type="protein sequence ID" value="MDS1271404.1"/>
    <property type="molecule type" value="Genomic_DNA"/>
</dbReference>
<keyword evidence="13" id="KW-1185">Reference proteome</keyword>
<evidence type="ECO:0000256" key="8">
    <source>
        <dbReference type="ARBA" id="ARBA00022691"/>
    </source>
</evidence>
<dbReference type="Proteomes" id="UP001250214">
    <property type="component" value="Unassembled WGS sequence"/>
</dbReference>
<dbReference type="GO" id="GO:0008168">
    <property type="term" value="F:methyltransferase activity"/>
    <property type="evidence" value="ECO:0007669"/>
    <property type="project" value="UniProtKB-KW"/>
</dbReference>
<comment type="caution">
    <text evidence="12">The sequence shown here is derived from an EMBL/GenBank/DDBJ whole genome shotgun (WGS) entry which is preliminary data.</text>
</comment>
<accession>A0ABU2H969</accession>